<evidence type="ECO:0000313" key="1">
    <source>
        <dbReference type="EMBL" id="KAF2440953.1"/>
    </source>
</evidence>
<dbReference type="Proteomes" id="UP000799764">
    <property type="component" value="Unassembled WGS sequence"/>
</dbReference>
<dbReference type="AlphaFoldDB" id="A0A9P4PCQ2"/>
<gene>
    <name evidence="1" type="ORF">P171DRAFT_488534</name>
</gene>
<organism evidence="1 2">
    <name type="scientific">Karstenula rhodostoma CBS 690.94</name>
    <dbReference type="NCBI Taxonomy" id="1392251"/>
    <lineage>
        <taxon>Eukaryota</taxon>
        <taxon>Fungi</taxon>
        <taxon>Dikarya</taxon>
        <taxon>Ascomycota</taxon>
        <taxon>Pezizomycotina</taxon>
        <taxon>Dothideomycetes</taxon>
        <taxon>Pleosporomycetidae</taxon>
        <taxon>Pleosporales</taxon>
        <taxon>Massarineae</taxon>
        <taxon>Didymosphaeriaceae</taxon>
        <taxon>Karstenula</taxon>
    </lineage>
</organism>
<protein>
    <submittedName>
        <fullName evidence="1">Uncharacterized protein</fullName>
    </submittedName>
</protein>
<sequence length="161" mass="18155">MSTLSVRQEQVLLEKALGELRAFEHLNMTHDQLRKHGDVQDTVMNGIRELGQKSAYARWYWRKTEGNWVPRYYLDENGREEKVVAKIEVNGNARVNLKIKGNGHTKVSTEADAKEIRKMEICIAKSKQEDDADAADGEHDALTGSPLEIGIEVHLKGGRSS</sequence>
<keyword evidence="2" id="KW-1185">Reference proteome</keyword>
<evidence type="ECO:0000313" key="2">
    <source>
        <dbReference type="Proteomes" id="UP000799764"/>
    </source>
</evidence>
<proteinExistence type="predicted"/>
<name>A0A9P4PCQ2_9PLEO</name>
<comment type="caution">
    <text evidence="1">The sequence shown here is derived from an EMBL/GenBank/DDBJ whole genome shotgun (WGS) entry which is preliminary data.</text>
</comment>
<dbReference type="EMBL" id="MU001506">
    <property type="protein sequence ID" value="KAF2440953.1"/>
    <property type="molecule type" value="Genomic_DNA"/>
</dbReference>
<reference evidence="1" key="1">
    <citation type="journal article" date="2020" name="Stud. Mycol.">
        <title>101 Dothideomycetes genomes: a test case for predicting lifestyles and emergence of pathogens.</title>
        <authorList>
            <person name="Haridas S."/>
            <person name="Albert R."/>
            <person name="Binder M."/>
            <person name="Bloem J."/>
            <person name="Labutti K."/>
            <person name="Salamov A."/>
            <person name="Andreopoulos B."/>
            <person name="Baker S."/>
            <person name="Barry K."/>
            <person name="Bills G."/>
            <person name="Bluhm B."/>
            <person name="Cannon C."/>
            <person name="Castanera R."/>
            <person name="Culley D."/>
            <person name="Daum C."/>
            <person name="Ezra D."/>
            <person name="Gonzalez J."/>
            <person name="Henrissat B."/>
            <person name="Kuo A."/>
            <person name="Liang C."/>
            <person name="Lipzen A."/>
            <person name="Lutzoni F."/>
            <person name="Magnuson J."/>
            <person name="Mondo S."/>
            <person name="Nolan M."/>
            <person name="Ohm R."/>
            <person name="Pangilinan J."/>
            <person name="Park H.-J."/>
            <person name="Ramirez L."/>
            <person name="Alfaro M."/>
            <person name="Sun H."/>
            <person name="Tritt A."/>
            <person name="Yoshinaga Y."/>
            <person name="Zwiers L.-H."/>
            <person name="Turgeon B."/>
            <person name="Goodwin S."/>
            <person name="Spatafora J."/>
            <person name="Crous P."/>
            <person name="Grigoriev I."/>
        </authorList>
    </citation>
    <scope>NUCLEOTIDE SEQUENCE</scope>
    <source>
        <strain evidence="1">CBS 690.94</strain>
    </source>
</reference>
<accession>A0A9P4PCQ2</accession>